<dbReference type="InterPro" id="IPR020845">
    <property type="entry name" value="AMP-binding_CS"/>
</dbReference>
<dbReference type="EMBL" id="HG938353">
    <property type="protein sequence ID" value="CDN46288.1"/>
    <property type="molecule type" value="Genomic_DNA"/>
</dbReference>
<dbReference type="InterPro" id="IPR042099">
    <property type="entry name" value="ANL_N_sf"/>
</dbReference>
<evidence type="ECO:0000313" key="5">
    <source>
        <dbReference type="Proteomes" id="UP000028181"/>
    </source>
</evidence>
<gene>
    <name evidence="4" type="ORF">RG540_CH00910</name>
</gene>
<dbReference type="HOGENOM" id="CLU_000022_59_0_5"/>
<feature type="domain" description="AMP-binding enzyme C-terminal" evidence="3">
    <location>
        <begin position="425"/>
        <end position="500"/>
    </location>
</feature>
<dbReference type="Gene3D" id="3.40.50.12780">
    <property type="entry name" value="N-terminal domain of ligase-like"/>
    <property type="match status" value="1"/>
</dbReference>
<protein>
    <submittedName>
        <fullName evidence="4">Acyl-CoA ligase (AMP-forming), exosortase system type 1 associated</fullName>
    </submittedName>
</protein>
<dbReference type="SUPFAM" id="SSF56801">
    <property type="entry name" value="Acetyl-CoA synthetase-like"/>
    <property type="match status" value="1"/>
</dbReference>
<dbReference type="PATRIC" id="fig|1028800.3.peg.93"/>
<accession>A0A068SJT3</accession>
<proteinExistence type="predicted"/>
<dbReference type="Pfam" id="PF00501">
    <property type="entry name" value="AMP-binding"/>
    <property type="match status" value="1"/>
</dbReference>
<dbReference type="KEGG" id="ngg:RG540_CH00910"/>
<dbReference type="InterPro" id="IPR045851">
    <property type="entry name" value="AMP-bd_C_sf"/>
</dbReference>
<evidence type="ECO:0000259" key="2">
    <source>
        <dbReference type="Pfam" id="PF00501"/>
    </source>
</evidence>
<dbReference type="PANTHER" id="PTHR43767:SF10">
    <property type="entry name" value="SURFACTIN SYNTHASE SUBUNIT 1"/>
    <property type="match status" value="1"/>
</dbReference>
<dbReference type="PROSITE" id="PS00455">
    <property type="entry name" value="AMP_BINDING"/>
    <property type="match status" value="1"/>
</dbReference>
<dbReference type="Proteomes" id="UP000028181">
    <property type="component" value="Chromosome I"/>
</dbReference>
<evidence type="ECO:0000259" key="3">
    <source>
        <dbReference type="Pfam" id="PF13193"/>
    </source>
</evidence>
<keyword evidence="1" id="KW-0479">Metal-binding</keyword>
<dbReference type="GO" id="GO:0046872">
    <property type="term" value="F:metal ion binding"/>
    <property type="evidence" value="ECO:0007669"/>
    <property type="project" value="UniProtKB-KW"/>
</dbReference>
<dbReference type="RefSeq" id="WP_038583493.1">
    <property type="nucleotide sequence ID" value="NZ_HG938353.1"/>
</dbReference>
<dbReference type="GO" id="GO:0016877">
    <property type="term" value="F:ligase activity, forming carbon-sulfur bonds"/>
    <property type="evidence" value="ECO:0007669"/>
    <property type="project" value="UniProtKB-ARBA"/>
</dbReference>
<sequence>MRIEARLRDSARRFGDKCALIAGDTRLTYAELDASSDRLAASLARSGVKPGDRVLMVLDNGHEAVISFFGLWKAGAVPCPLYSSIKAEKLSVILNSTEASAIITQARQRATVNAAISMTKMQPLRIVAQADAGENLGHGLRFEDLVSGEVSVPLRDFENTEALALLLHTSGSTGQPKGVMLTHANVGAACEAIVAYLGNTAENVVLSVLPLSFGYGITQVVTMVMAGGTLVLEKSFAFPRKILDRLAEVKATGFPLVPPMAALITGMKDLEPGFLPHLRTITSAAAAMPPALAERLQQLFPDIRLFLMYGQTECLRATYLPPEEVSRRPLSVGRAIPGTKAFVIDEDGRPASPGTIGELVVEGPHVMSGYWGSGLTSVRALSPVADGRRLHTGDLFRADADGFLYFISRRDDIIKTRGEKVSPQEVERALYTLPGIKEAAVGGIADPIFGQVVRAYVVVEDGVTLTEREIIRHCAQLLEDYMVPKSIEFRDALPRTTSGKIRLGADETNTATRGNVA</sequence>
<evidence type="ECO:0000313" key="4">
    <source>
        <dbReference type="EMBL" id="CDN46288.1"/>
    </source>
</evidence>
<keyword evidence="4" id="KW-0436">Ligase</keyword>
<dbReference type="PANTHER" id="PTHR43767">
    <property type="entry name" value="LONG-CHAIN-FATTY-ACID--COA LIGASE"/>
    <property type="match status" value="1"/>
</dbReference>
<dbReference type="eggNOG" id="COG0318">
    <property type="taxonomic scope" value="Bacteria"/>
</dbReference>
<feature type="domain" description="AMP-dependent synthetase/ligase" evidence="2">
    <location>
        <begin position="8"/>
        <end position="371"/>
    </location>
</feature>
<dbReference type="Gene3D" id="3.30.300.30">
    <property type="match status" value="1"/>
</dbReference>
<evidence type="ECO:0000256" key="1">
    <source>
        <dbReference type="ARBA" id="ARBA00022723"/>
    </source>
</evidence>
<dbReference type="OrthoDB" id="9803968at2"/>
<dbReference type="InterPro" id="IPR050237">
    <property type="entry name" value="ATP-dep_AMP-bd_enzyme"/>
</dbReference>
<name>A0A068SJT3_NEOGA</name>
<dbReference type="GeneID" id="24255767"/>
<dbReference type="AlphaFoldDB" id="A0A068SJT3"/>
<keyword evidence="5" id="KW-1185">Reference proteome</keyword>
<organism evidence="4 5">
    <name type="scientific">Neorhizobium galegae bv. orientalis str. HAMBI 540</name>
    <dbReference type="NCBI Taxonomy" id="1028800"/>
    <lineage>
        <taxon>Bacteria</taxon>
        <taxon>Pseudomonadati</taxon>
        <taxon>Pseudomonadota</taxon>
        <taxon>Alphaproteobacteria</taxon>
        <taxon>Hyphomicrobiales</taxon>
        <taxon>Rhizobiaceae</taxon>
        <taxon>Rhizobium/Agrobacterium group</taxon>
        <taxon>Neorhizobium</taxon>
    </lineage>
</organism>
<dbReference type="InterPro" id="IPR000873">
    <property type="entry name" value="AMP-dep_synth/lig_dom"/>
</dbReference>
<dbReference type="Pfam" id="PF13193">
    <property type="entry name" value="AMP-binding_C"/>
    <property type="match status" value="1"/>
</dbReference>
<reference evidence="5" key="1">
    <citation type="journal article" date="2014" name="BMC Genomics">
        <title>Genome sequencing of two Neorhizobium galegae strains reveals a noeT gene responsible for the unusual acetylation of the nodulation factors.</title>
        <authorList>
            <person name="Osterman J."/>
            <person name="Marsh J."/>
            <person name="Laine P.K."/>
            <person name="Zeng Z."/>
            <person name="Alatalo E."/>
            <person name="Sullivan J.T."/>
            <person name="Young J.P."/>
            <person name="Thomas-Oates J."/>
            <person name="Paulin L."/>
            <person name="Lindstrom K."/>
        </authorList>
    </citation>
    <scope>NUCLEOTIDE SEQUENCE [LARGE SCALE GENOMIC DNA]</scope>
    <source>
        <strain evidence="5">HAMBI 540</strain>
    </source>
</reference>
<dbReference type="InterPro" id="IPR025110">
    <property type="entry name" value="AMP-bd_C"/>
</dbReference>